<organism evidence="3 4">
    <name type="scientific">Candidatus Shapirobacteria bacterium CG03_land_8_20_14_0_80_35_14</name>
    <dbReference type="NCBI Taxonomy" id="1974878"/>
    <lineage>
        <taxon>Bacteria</taxon>
        <taxon>Candidatus Shapironibacteriota</taxon>
    </lineage>
</organism>
<dbReference type="CDD" id="cd00093">
    <property type="entry name" value="HTH_XRE"/>
    <property type="match status" value="1"/>
</dbReference>
<evidence type="ECO:0000313" key="3">
    <source>
        <dbReference type="EMBL" id="PIV07047.1"/>
    </source>
</evidence>
<feature type="domain" description="HTH cro/C1-type" evidence="2">
    <location>
        <begin position="36"/>
        <end position="90"/>
    </location>
</feature>
<evidence type="ECO:0000313" key="4">
    <source>
        <dbReference type="Proteomes" id="UP000229191"/>
    </source>
</evidence>
<dbReference type="Gene3D" id="1.10.260.40">
    <property type="entry name" value="lambda repressor-like DNA-binding domains"/>
    <property type="match status" value="1"/>
</dbReference>
<dbReference type="SUPFAM" id="SSF47413">
    <property type="entry name" value="lambda repressor-like DNA-binding domains"/>
    <property type="match status" value="1"/>
</dbReference>
<dbReference type="EMBL" id="PEVB01000086">
    <property type="protein sequence ID" value="PIV07047.1"/>
    <property type="molecule type" value="Genomic_DNA"/>
</dbReference>
<dbReference type="GO" id="GO:0003677">
    <property type="term" value="F:DNA binding"/>
    <property type="evidence" value="ECO:0007669"/>
    <property type="project" value="UniProtKB-KW"/>
</dbReference>
<protein>
    <submittedName>
        <fullName evidence="3">Transcriptional regulator</fullName>
    </submittedName>
</protein>
<dbReference type="SMART" id="SM00530">
    <property type="entry name" value="HTH_XRE"/>
    <property type="match status" value="1"/>
</dbReference>
<name>A0A2M7BNK1_9BACT</name>
<dbReference type="PANTHER" id="PTHR46797:SF1">
    <property type="entry name" value="METHYLPHOSPHONATE SYNTHASE"/>
    <property type="match status" value="1"/>
</dbReference>
<accession>A0A2M7BNK1</accession>
<dbReference type="InterPro" id="IPR001387">
    <property type="entry name" value="Cro/C1-type_HTH"/>
</dbReference>
<sequence>MKLLSFDQYFKDSLKDPEFKKLWEKAEPKYQLSRQIIKKRLEKKMSQQELAKKSGTTQAIISKIENSSFNPTINLLERICLGLGSKLTFSIG</sequence>
<dbReference type="InterPro" id="IPR010982">
    <property type="entry name" value="Lambda_DNA-bd_dom_sf"/>
</dbReference>
<evidence type="ECO:0000259" key="2">
    <source>
        <dbReference type="PROSITE" id="PS50943"/>
    </source>
</evidence>
<dbReference type="PANTHER" id="PTHR46797">
    <property type="entry name" value="HTH-TYPE TRANSCRIPTIONAL REGULATOR"/>
    <property type="match status" value="1"/>
</dbReference>
<dbReference type="PROSITE" id="PS50943">
    <property type="entry name" value="HTH_CROC1"/>
    <property type="match status" value="1"/>
</dbReference>
<gene>
    <name evidence="3" type="ORF">COS53_03210</name>
</gene>
<keyword evidence="1" id="KW-0238">DNA-binding</keyword>
<dbReference type="AlphaFoldDB" id="A0A2M7BNK1"/>
<comment type="caution">
    <text evidence="3">The sequence shown here is derived from an EMBL/GenBank/DDBJ whole genome shotgun (WGS) entry which is preliminary data.</text>
</comment>
<dbReference type="InterPro" id="IPR050807">
    <property type="entry name" value="TransReg_Diox_bact_type"/>
</dbReference>
<proteinExistence type="predicted"/>
<dbReference type="GO" id="GO:0005829">
    <property type="term" value="C:cytosol"/>
    <property type="evidence" value="ECO:0007669"/>
    <property type="project" value="TreeGrafter"/>
</dbReference>
<evidence type="ECO:0000256" key="1">
    <source>
        <dbReference type="ARBA" id="ARBA00023125"/>
    </source>
</evidence>
<dbReference type="Pfam" id="PF01381">
    <property type="entry name" value="HTH_3"/>
    <property type="match status" value="1"/>
</dbReference>
<reference evidence="4" key="1">
    <citation type="submission" date="2017-09" db="EMBL/GenBank/DDBJ databases">
        <title>Depth-based differentiation of microbial function through sediment-hosted aquifers and enrichment of novel symbionts in the deep terrestrial subsurface.</title>
        <authorList>
            <person name="Probst A.J."/>
            <person name="Ladd B."/>
            <person name="Jarett J.K."/>
            <person name="Geller-Mcgrath D.E."/>
            <person name="Sieber C.M.K."/>
            <person name="Emerson J.B."/>
            <person name="Anantharaman K."/>
            <person name="Thomas B.C."/>
            <person name="Malmstrom R."/>
            <person name="Stieglmeier M."/>
            <person name="Klingl A."/>
            <person name="Woyke T."/>
            <person name="Ryan C.M."/>
            <person name="Banfield J.F."/>
        </authorList>
    </citation>
    <scope>NUCLEOTIDE SEQUENCE [LARGE SCALE GENOMIC DNA]</scope>
</reference>
<dbReference type="Proteomes" id="UP000229191">
    <property type="component" value="Unassembled WGS sequence"/>
</dbReference>
<dbReference type="GO" id="GO:0003700">
    <property type="term" value="F:DNA-binding transcription factor activity"/>
    <property type="evidence" value="ECO:0007669"/>
    <property type="project" value="TreeGrafter"/>
</dbReference>